<dbReference type="PANTHER" id="PTHR31286:SF99">
    <property type="entry name" value="DUF4283 DOMAIN-CONTAINING PROTEIN"/>
    <property type="match status" value="1"/>
</dbReference>
<name>A0A9Q0GDR4_9ROSI</name>
<feature type="compositionally biased region" description="Basic and acidic residues" evidence="1">
    <location>
        <begin position="13"/>
        <end position="37"/>
    </location>
</feature>
<feature type="region of interest" description="Disordered" evidence="1">
    <location>
        <begin position="1"/>
        <end position="74"/>
    </location>
</feature>
<organism evidence="3 4">
    <name type="scientific">Turnera subulata</name>
    <dbReference type="NCBI Taxonomy" id="218843"/>
    <lineage>
        <taxon>Eukaryota</taxon>
        <taxon>Viridiplantae</taxon>
        <taxon>Streptophyta</taxon>
        <taxon>Embryophyta</taxon>
        <taxon>Tracheophyta</taxon>
        <taxon>Spermatophyta</taxon>
        <taxon>Magnoliopsida</taxon>
        <taxon>eudicotyledons</taxon>
        <taxon>Gunneridae</taxon>
        <taxon>Pentapetalae</taxon>
        <taxon>rosids</taxon>
        <taxon>fabids</taxon>
        <taxon>Malpighiales</taxon>
        <taxon>Passifloraceae</taxon>
        <taxon>Turnera</taxon>
    </lineage>
</organism>
<accession>A0A9Q0GDR4</accession>
<dbReference type="InterPro" id="IPR040256">
    <property type="entry name" value="At4g02000-like"/>
</dbReference>
<evidence type="ECO:0000256" key="1">
    <source>
        <dbReference type="SAM" id="MobiDB-lite"/>
    </source>
</evidence>
<keyword evidence="4" id="KW-1185">Reference proteome</keyword>
<dbReference type="OrthoDB" id="1468623at2759"/>
<sequence length="271" mass="30391">MTSEPSPAATDGVTDHREADKSNKKVRLREEAQRDSSTEDVPIEDSRASYKDMLAAGKGADDQPEPWVEDEEPTVEDGDIVIRGGDGGPIMELSEAFKSWLRKPWENAVVVKLIGKSIGFRVLKSKIQTLWKPKSPFRRIDLENGFYIVRFKDPVDMMVVLLGGPWMPWTPEFRAMEGAIEKATVWVRFMGVPIEWYHTQILQGMGSMVGQFLKTDEHTNSTDRGKFAKVAVIVDLTQLLNGIVTVDGEVFKVVYEGIPQICFFCGKAGHE</sequence>
<evidence type="ECO:0000313" key="4">
    <source>
        <dbReference type="Proteomes" id="UP001141552"/>
    </source>
</evidence>
<evidence type="ECO:0000313" key="3">
    <source>
        <dbReference type="EMBL" id="KAJ4848185.1"/>
    </source>
</evidence>
<gene>
    <name evidence="3" type="ORF">Tsubulata_002980</name>
</gene>
<dbReference type="InterPro" id="IPR025558">
    <property type="entry name" value="DUF4283"/>
</dbReference>
<dbReference type="PANTHER" id="PTHR31286">
    <property type="entry name" value="GLYCINE-RICH CELL WALL STRUCTURAL PROTEIN 1.8-LIKE"/>
    <property type="match status" value="1"/>
</dbReference>
<dbReference type="EMBL" id="JAKUCV010000976">
    <property type="protein sequence ID" value="KAJ4848185.1"/>
    <property type="molecule type" value="Genomic_DNA"/>
</dbReference>
<evidence type="ECO:0000259" key="2">
    <source>
        <dbReference type="Pfam" id="PF14111"/>
    </source>
</evidence>
<dbReference type="AlphaFoldDB" id="A0A9Q0GDR4"/>
<feature type="compositionally biased region" description="Acidic residues" evidence="1">
    <location>
        <begin position="62"/>
        <end position="74"/>
    </location>
</feature>
<proteinExistence type="predicted"/>
<dbReference type="Pfam" id="PF14111">
    <property type="entry name" value="DUF4283"/>
    <property type="match status" value="1"/>
</dbReference>
<reference evidence="3" key="2">
    <citation type="journal article" date="2023" name="Plants (Basel)">
        <title>Annotation of the Turnera subulata (Passifloraceae) Draft Genome Reveals the S-Locus Evolved after the Divergence of Turneroideae from Passifloroideae in a Stepwise Manner.</title>
        <authorList>
            <person name="Henning P.M."/>
            <person name="Roalson E.H."/>
            <person name="Mir W."/>
            <person name="McCubbin A.G."/>
            <person name="Shore J.S."/>
        </authorList>
    </citation>
    <scope>NUCLEOTIDE SEQUENCE</scope>
    <source>
        <strain evidence="3">F60SS</strain>
    </source>
</reference>
<comment type="caution">
    <text evidence="3">The sequence shown here is derived from an EMBL/GenBank/DDBJ whole genome shotgun (WGS) entry which is preliminary data.</text>
</comment>
<reference evidence="3" key="1">
    <citation type="submission" date="2022-02" db="EMBL/GenBank/DDBJ databases">
        <authorList>
            <person name="Henning P.M."/>
            <person name="McCubbin A.G."/>
            <person name="Shore J.S."/>
        </authorList>
    </citation>
    <scope>NUCLEOTIDE SEQUENCE</scope>
    <source>
        <strain evidence="3">F60SS</strain>
        <tissue evidence="3">Leaves</tissue>
    </source>
</reference>
<dbReference type="Proteomes" id="UP001141552">
    <property type="component" value="Unassembled WGS sequence"/>
</dbReference>
<protein>
    <recommendedName>
        <fullName evidence="2">DUF4283 domain-containing protein</fullName>
    </recommendedName>
</protein>
<feature type="domain" description="DUF4283" evidence="2">
    <location>
        <begin position="105"/>
        <end position="167"/>
    </location>
</feature>